<evidence type="ECO:0000256" key="1">
    <source>
        <dbReference type="SAM" id="SignalP"/>
    </source>
</evidence>
<name>Q6MRC5_BDEBA</name>
<organism evidence="2 3">
    <name type="scientific">Bdellovibrio bacteriovorus (strain ATCC 15356 / DSM 50701 / NCIMB 9529 / HD100)</name>
    <dbReference type="NCBI Taxonomy" id="264462"/>
    <lineage>
        <taxon>Bacteria</taxon>
        <taxon>Pseudomonadati</taxon>
        <taxon>Bdellovibrionota</taxon>
        <taxon>Bdellovibrionia</taxon>
        <taxon>Bdellovibrionales</taxon>
        <taxon>Pseudobdellovibrionaceae</taxon>
        <taxon>Bdellovibrio</taxon>
    </lineage>
</organism>
<feature type="signal peptide" evidence="1">
    <location>
        <begin position="1"/>
        <end position="23"/>
    </location>
</feature>
<keyword evidence="3" id="KW-1185">Reference proteome</keyword>
<evidence type="ECO:0000313" key="2">
    <source>
        <dbReference type="EMBL" id="CAE77833.1"/>
    </source>
</evidence>
<accession>Q6MRC5</accession>
<dbReference type="HOGENOM" id="CLU_1136808_0_0_7"/>
<proteinExistence type="predicted"/>
<dbReference type="Pfam" id="PF04338">
    <property type="entry name" value="DUF481"/>
    <property type="match status" value="1"/>
</dbReference>
<dbReference type="STRING" id="264462.Bd0163"/>
<reference evidence="2 3" key="1">
    <citation type="journal article" date="2004" name="Science">
        <title>A predator unmasked: life cycle of Bdellovibrio bacteriovorus from a genomic perspective.</title>
        <authorList>
            <person name="Rendulic S."/>
            <person name="Jagtap P."/>
            <person name="Rosinus A."/>
            <person name="Eppinger M."/>
            <person name="Baar C."/>
            <person name="Lanz C."/>
            <person name="Keller H."/>
            <person name="Lambert C."/>
            <person name="Evans K.J."/>
            <person name="Goesmann A."/>
            <person name="Meyer F."/>
            <person name="Sockett R.E."/>
            <person name="Schuster S.C."/>
        </authorList>
    </citation>
    <scope>NUCLEOTIDE SEQUENCE [LARGE SCALE GENOMIC DNA]</scope>
    <source>
        <strain evidence="3">ATCC 15356 / DSM 50701 / NCIMB 9529 / HD100</strain>
    </source>
</reference>
<dbReference type="eggNOG" id="COG3137">
    <property type="taxonomic scope" value="Bacteria"/>
</dbReference>
<dbReference type="Proteomes" id="UP000008080">
    <property type="component" value="Chromosome"/>
</dbReference>
<keyword evidence="1" id="KW-0732">Signal</keyword>
<dbReference type="KEGG" id="bba:Bd0163"/>
<dbReference type="InterPro" id="IPR007433">
    <property type="entry name" value="DUF481"/>
</dbReference>
<protein>
    <submittedName>
        <fullName evidence="2">YdiY protein</fullName>
    </submittedName>
</protein>
<feature type="chain" id="PRO_5004277189" evidence="1">
    <location>
        <begin position="24"/>
        <end position="238"/>
    </location>
</feature>
<evidence type="ECO:0000313" key="3">
    <source>
        <dbReference type="Proteomes" id="UP000008080"/>
    </source>
</evidence>
<dbReference type="AlphaFoldDB" id="Q6MRC5"/>
<gene>
    <name evidence="2" type="primary">ydiY</name>
    <name evidence="2" type="ordered locus">Bd0163</name>
</gene>
<sequence>MCMKLFLIAASVFTLLCSFSAVAAPLTGEAEAGAVVVSGNSDSESYAAKAKTTYTQEKNVYSAFGRYLKTDSNGVESARNWEVGARYERELTDYLGIFAGQKAESDVFNGYIQRDSSDLGLKYSLIKSDEMNWFFEVGYRYQKTLPTGGGTTHDNMGRLFTEFNKALDKTLSFKYWAEYLPNFTNTDAYLFNTEASLNVMLNSVFSLKLAYLLQYQNSIPADGKYTTTTSTMNLVAKF</sequence>
<dbReference type="EMBL" id="BX842646">
    <property type="protein sequence ID" value="CAE77833.1"/>
    <property type="molecule type" value="Genomic_DNA"/>
</dbReference>